<comment type="caution">
    <text evidence="1">The sequence shown here is derived from an EMBL/GenBank/DDBJ whole genome shotgun (WGS) entry which is preliminary data.</text>
</comment>
<accession>A0ABW1K962</accession>
<evidence type="ECO:0000313" key="1">
    <source>
        <dbReference type="EMBL" id="MFC6017343.1"/>
    </source>
</evidence>
<protein>
    <submittedName>
        <fullName evidence="1">Nucleotidyltransferase domain-containing protein</fullName>
    </submittedName>
</protein>
<keyword evidence="2" id="KW-1185">Reference proteome</keyword>
<dbReference type="SUPFAM" id="SSF81301">
    <property type="entry name" value="Nucleotidyltransferase"/>
    <property type="match status" value="1"/>
</dbReference>
<dbReference type="Proteomes" id="UP001596203">
    <property type="component" value="Unassembled WGS sequence"/>
</dbReference>
<dbReference type="Gene3D" id="3.30.460.10">
    <property type="entry name" value="Beta Polymerase, domain 2"/>
    <property type="match status" value="1"/>
</dbReference>
<gene>
    <name evidence="1" type="ORF">ACFP2T_14135</name>
</gene>
<evidence type="ECO:0000313" key="2">
    <source>
        <dbReference type="Proteomes" id="UP001596203"/>
    </source>
</evidence>
<dbReference type="EMBL" id="JBHSPR010000010">
    <property type="protein sequence ID" value="MFC6017343.1"/>
    <property type="molecule type" value="Genomic_DNA"/>
</dbReference>
<sequence>MSEENPYLANPRRLLAEQVAGQTRRRYPADILAIGVYGPLAHGDDDETSDVNLVAVTYRPGTGPRPATRRLDGVLVDLAPVGADDYLAQARTLSTSWPLVADRYVSTKPLHDPTGWLPALRDAHLGRLAAARPAEFTSLARQAWCRGFAAHTRAVRLAEWYQTDAALLMLGAARLAAATVVGFFTRTYFRTDADAVIRTGLAGADMTELGTVLRDQATELAARGRPVDGTVADLFGD</sequence>
<dbReference type="RefSeq" id="WP_377421537.1">
    <property type="nucleotide sequence ID" value="NZ_JBHSPR010000010.1"/>
</dbReference>
<proteinExistence type="predicted"/>
<name>A0ABW1K962_9ACTN</name>
<organism evidence="1 2">
    <name type="scientific">Plantactinospora solaniradicis</name>
    <dbReference type="NCBI Taxonomy" id="1723736"/>
    <lineage>
        <taxon>Bacteria</taxon>
        <taxon>Bacillati</taxon>
        <taxon>Actinomycetota</taxon>
        <taxon>Actinomycetes</taxon>
        <taxon>Micromonosporales</taxon>
        <taxon>Micromonosporaceae</taxon>
        <taxon>Plantactinospora</taxon>
    </lineage>
</organism>
<dbReference type="InterPro" id="IPR043519">
    <property type="entry name" value="NT_sf"/>
</dbReference>
<reference evidence="2" key="1">
    <citation type="journal article" date="2019" name="Int. J. Syst. Evol. Microbiol.">
        <title>The Global Catalogue of Microorganisms (GCM) 10K type strain sequencing project: providing services to taxonomists for standard genome sequencing and annotation.</title>
        <authorList>
            <consortium name="The Broad Institute Genomics Platform"/>
            <consortium name="The Broad Institute Genome Sequencing Center for Infectious Disease"/>
            <person name="Wu L."/>
            <person name="Ma J."/>
        </authorList>
    </citation>
    <scope>NUCLEOTIDE SEQUENCE [LARGE SCALE GENOMIC DNA]</scope>
    <source>
        <strain evidence="2">ZS-35-S2</strain>
    </source>
</reference>